<organism evidence="2 3">
    <name type="scientific">Emiliania huxleyi (strain CCMP1516)</name>
    <dbReference type="NCBI Taxonomy" id="280463"/>
    <lineage>
        <taxon>Eukaryota</taxon>
        <taxon>Haptista</taxon>
        <taxon>Haptophyta</taxon>
        <taxon>Prymnesiophyceae</taxon>
        <taxon>Isochrysidales</taxon>
        <taxon>Noelaerhabdaceae</taxon>
        <taxon>Emiliania</taxon>
    </lineage>
</organism>
<reference evidence="2" key="2">
    <citation type="submission" date="2024-10" db="UniProtKB">
        <authorList>
            <consortium name="EnsemblProtists"/>
        </authorList>
    </citation>
    <scope>IDENTIFICATION</scope>
</reference>
<feature type="transmembrane region" description="Helical" evidence="1">
    <location>
        <begin position="85"/>
        <end position="107"/>
    </location>
</feature>
<dbReference type="Proteomes" id="UP000013827">
    <property type="component" value="Unassembled WGS sequence"/>
</dbReference>
<dbReference type="GeneID" id="17262340"/>
<dbReference type="EnsemblProtists" id="EOD16187">
    <property type="protein sequence ID" value="EOD16187"/>
    <property type="gene ID" value="EMIHUDRAFT_119087"/>
</dbReference>
<dbReference type="HOGENOM" id="CLU_757451_0_0_1"/>
<keyword evidence="3" id="KW-1185">Reference proteome</keyword>
<dbReference type="AlphaFoldDB" id="A0A0D3IY52"/>
<dbReference type="KEGG" id="ehx:EMIHUDRAFT_119087"/>
<proteinExistence type="predicted"/>
<sequence>MSIPYFMRKCLSLICSYVQLGFEDGNAEAEFRDFFEQVQIAGGVDKATLAPALVTSPLERQAYADHLNVASIVLIPLSIAADDPLYAIFCMALSLGILSAGGAAAAGGRPRGVNYGRSLLPAVSTVIHLSTGRLHLFAQNEICAAVAVFSLHLNFLDKRKSLSVLALASFGALHVAPQLKAHVALATFYGTIIGHMTEYLAAQLRVFTAMQTAYADANHYAKSAGMRVHRHLESTPPEVDAVFSGQQDFSMASRSSGRGLVGALRACTHLGGALEIAGEAGGWTWTSFSLPASPGAALPAVVSEFTALVVDDDDFVLDVACQSISSMEADPPRPSLSHLRSPDVGGVHTAGPPALRLASNVLRTFA</sequence>
<reference evidence="3" key="1">
    <citation type="journal article" date="2013" name="Nature">
        <title>Pan genome of the phytoplankton Emiliania underpins its global distribution.</title>
        <authorList>
            <person name="Read B.A."/>
            <person name="Kegel J."/>
            <person name="Klute M.J."/>
            <person name="Kuo A."/>
            <person name="Lefebvre S.C."/>
            <person name="Maumus F."/>
            <person name="Mayer C."/>
            <person name="Miller J."/>
            <person name="Monier A."/>
            <person name="Salamov A."/>
            <person name="Young J."/>
            <person name="Aguilar M."/>
            <person name="Claverie J.M."/>
            <person name="Frickenhaus S."/>
            <person name="Gonzalez K."/>
            <person name="Herman E.K."/>
            <person name="Lin Y.C."/>
            <person name="Napier J."/>
            <person name="Ogata H."/>
            <person name="Sarno A.F."/>
            <person name="Shmutz J."/>
            <person name="Schroeder D."/>
            <person name="de Vargas C."/>
            <person name="Verret F."/>
            <person name="von Dassow P."/>
            <person name="Valentin K."/>
            <person name="Van de Peer Y."/>
            <person name="Wheeler G."/>
            <person name="Dacks J.B."/>
            <person name="Delwiche C.F."/>
            <person name="Dyhrman S.T."/>
            <person name="Glockner G."/>
            <person name="John U."/>
            <person name="Richards T."/>
            <person name="Worden A.Z."/>
            <person name="Zhang X."/>
            <person name="Grigoriev I.V."/>
            <person name="Allen A.E."/>
            <person name="Bidle K."/>
            <person name="Borodovsky M."/>
            <person name="Bowler C."/>
            <person name="Brownlee C."/>
            <person name="Cock J.M."/>
            <person name="Elias M."/>
            <person name="Gladyshev V.N."/>
            <person name="Groth M."/>
            <person name="Guda C."/>
            <person name="Hadaegh A."/>
            <person name="Iglesias-Rodriguez M.D."/>
            <person name="Jenkins J."/>
            <person name="Jones B.M."/>
            <person name="Lawson T."/>
            <person name="Leese F."/>
            <person name="Lindquist E."/>
            <person name="Lobanov A."/>
            <person name="Lomsadze A."/>
            <person name="Malik S.B."/>
            <person name="Marsh M.E."/>
            <person name="Mackinder L."/>
            <person name="Mock T."/>
            <person name="Mueller-Roeber B."/>
            <person name="Pagarete A."/>
            <person name="Parker M."/>
            <person name="Probert I."/>
            <person name="Quesneville H."/>
            <person name="Raines C."/>
            <person name="Rensing S.A."/>
            <person name="Riano-Pachon D.M."/>
            <person name="Richier S."/>
            <person name="Rokitta S."/>
            <person name="Shiraiwa Y."/>
            <person name="Soanes D.M."/>
            <person name="van der Giezen M."/>
            <person name="Wahlund T.M."/>
            <person name="Williams B."/>
            <person name="Wilson W."/>
            <person name="Wolfe G."/>
            <person name="Wurch L.L."/>
        </authorList>
    </citation>
    <scope>NUCLEOTIDE SEQUENCE</scope>
</reference>
<accession>A0A0D3IY52</accession>
<protein>
    <submittedName>
        <fullName evidence="2">Uncharacterized protein</fullName>
    </submittedName>
</protein>
<keyword evidence="1" id="KW-0472">Membrane</keyword>
<name>A0A0D3IY52_EMIH1</name>
<dbReference type="RefSeq" id="XP_005768616.1">
    <property type="nucleotide sequence ID" value="XM_005768559.1"/>
</dbReference>
<keyword evidence="1" id="KW-0812">Transmembrane</keyword>
<evidence type="ECO:0000313" key="2">
    <source>
        <dbReference type="EnsemblProtists" id="EOD16187"/>
    </source>
</evidence>
<evidence type="ECO:0000313" key="3">
    <source>
        <dbReference type="Proteomes" id="UP000013827"/>
    </source>
</evidence>
<keyword evidence="1" id="KW-1133">Transmembrane helix</keyword>
<evidence type="ECO:0000256" key="1">
    <source>
        <dbReference type="SAM" id="Phobius"/>
    </source>
</evidence>
<dbReference type="PaxDb" id="2903-EOD16187"/>